<evidence type="ECO:0000256" key="12">
    <source>
        <dbReference type="ARBA" id="ARBA00023235"/>
    </source>
</evidence>
<dbReference type="GO" id="GO:0000724">
    <property type="term" value="P:double-strand break repair via homologous recombination"/>
    <property type="evidence" value="ECO:0007669"/>
    <property type="project" value="UniProtKB-UniRule"/>
</dbReference>
<dbReference type="NCBIfam" id="TIGR00609">
    <property type="entry name" value="recB"/>
    <property type="match status" value="1"/>
</dbReference>
<dbReference type="InterPro" id="IPR011604">
    <property type="entry name" value="PDDEXK-like_dom_sf"/>
</dbReference>
<evidence type="ECO:0000256" key="15">
    <source>
        <dbReference type="HAMAP-Rule" id="MF_01485"/>
    </source>
</evidence>
<keyword evidence="10 15" id="KW-0238">DNA-binding</keyword>
<evidence type="ECO:0000256" key="6">
    <source>
        <dbReference type="ARBA" id="ARBA00022806"/>
    </source>
</evidence>
<feature type="binding site" evidence="15">
    <location>
        <position position="1135"/>
    </location>
    <ligand>
        <name>Mg(2+)</name>
        <dbReference type="ChEBI" id="CHEBI:18420"/>
    </ligand>
</feature>
<evidence type="ECO:0000259" key="18">
    <source>
        <dbReference type="PROSITE" id="PS51217"/>
    </source>
</evidence>
<evidence type="ECO:0000256" key="13">
    <source>
        <dbReference type="ARBA" id="ARBA00034617"/>
    </source>
</evidence>
<keyword evidence="3 15" id="KW-0547">Nucleotide-binding</keyword>
<feature type="active site" description="For nuclease activity" evidence="15">
    <location>
        <position position="1135"/>
    </location>
</feature>
<accession>A0AAQ0H138</accession>
<evidence type="ECO:0000256" key="3">
    <source>
        <dbReference type="ARBA" id="ARBA00022741"/>
    </source>
</evidence>
<dbReference type="GO" id="GO:0005829">
    <property type="term" value="C:cytosol"/>
    <property type="evidence" value="ECO:0007669"/>
    <property type="project" value="TreeGrafter"/>
</dbReference>
<protein>
    <recommendedName>
        <fullName evidence="15">RecBCD enzyme subunit RecB</fullName>
        <ecNumber evidence="15">3.1.11.5</ecNumber>
        <ecNumber evidence="15">5.6.2.4</ecNumber>
    </recommendedName>
    <alternativeName>
        <fullName evidence="15">DNA 3'-5' helicase subunit RecB</fullName>
    </alternativeName>
    <alternativeName>
        <fullName evidence="15">Exonuclease V subunit RecB</fullName>
        <shortName evidence="15">ExoV subunit RecB</shortName>
    </alternativeName>
    <alternativeName>
        <fullName evidence="15">Helicase/nuclease RecBCD subunit RecB</fullName>
    </alternativeName>
</protein>
<evidence type="ECO:0000256" key="9">
    <source>
        <dbReference type="ARBA" id="ARBA00022842"/>
    </source>
</evidence>
<organism evidence="19 20">
    <name type="scientific">Haemophilus parainfluenzae</name>
    <dbReference type="NCBI Taxonomy" id="729"/>
    <lineage>
        <taxon>Bacteria</taxon>
        <taxon>Pseudomonadati</taxon>
        <taxon>Pseudomonadota</taxon>
        <taxon>Gammaproteobacteria</taxon>
        <taxon>Pasteurellales</taxon>
        <taxon>Pasteurellaceae</taxon>
        <taxon>Haemophilus</taxon>
    </lineage>
</organism>
<dbReference type="PANTHER" id="PTHR11070">
    <property type="entry name" value="UVRD / RECB / PCRA DNA HELICASE FAMILY MEMBER"/>
    <property type="match status" value="1"/>
</dbReference>
<keyword evidence="8 15" id="KW-0067">ATP-binding</keyword>
<evidence type="ECO:0000256" key="11">
    <source>
        <dbReference type="ARBA" id="ARBA00023204"/>
    </source>
</evidence>
<evidence type="ECO:0000256" key="7">
    <source>
        <dbReference type="ARBA" id="ARBA00022839"/>
    </source>
</evidence>
<evidence type="ECO:0000256" key="10">
    <source>
        <dbReference type="ARBA" id="ARBA00023125"/>
    </source>
</evidence>
<comment type="catalytic activity">
    <reaction evidence="14 15">
        <text>ATP + H2O = ADP + phosphate + H(+)</text>
        <dbReference type="Rhea" id="RHEA:13065"/>
        <dbReference type="ChEBI" id="CHEBI:15377"/>
        <dbReference type="ChEBI" id="CHEBI:15378"/>
        <dbReference type="ChEBI" id="CHEBI:30616"/>
        <dbReference type="ChEBI" id="CHEBI:43474"/>
        <dbReference type="ChEBI" id="CHEBI:456216"/>
        <dbReference type="EC" id="5.6.2.4"/>
    </reaction>
</comment>
<comment type="cofactor">
    <cofactor evidence="15">
        <name>Mg(2+)</name>
        <dbReference type="ChEBI" id="CHEBI:18420"/>
    </cofactor>
    <text evidence="15">Binds 1 Mg(2+) ion per subunit.</text>
</comment>
<dbReference type="InterPro" id="IPR011335">
    <property type="entry name" value="Restrct_endonuc-II-like"/>
</dbReference>
<evidence type="ECO:0000313" key="19">
    <source>
        <dbReference type="EMBL" id="RDE85251.1"/>
    </source>
</evidence>
<feature type="region of interest" description="DNA-binding and helicase activity, interacts with RecC" evidence="15">
    <location>
        <begin position="1"/>
        <end position="908"/>
    </location>
</feature>
<dbReference type="SUPFAM" id="SSF52540">
    <property type="entry name" value="P-loop containing nucleoside triphosphate hydrolases"/>
    <property type="match status" value="1"/>
</dbReference>
<dbReference type="EC" id="3.1.11.5" evidence="15"/>
<comment type="miscellaneous">
    <text evidence="15">In the RecBCD complex, RecB has a slow 3'-5' helicase, an exonuclease activity and loads RecA onto ssDNA, RecD has a fast 5'-3' helicase activity, while RecC stimulates the ATPase and processivity of the RecB helicase and contributes to recognition of the Chi site.</text>
</comment>
<proteinExistence type="inferred from homology"/>
<dbReference type="CDD" id="cd22352">
    <property type="entry name" value="RecB_C-like"/>
    <property type="match status" value="1"/>
</dbReference>
<dbReference type="AlphaFoldDB" id="A0AAQ0H138"/>
<comment type="similarity">
    <text evidence="15">Belongs to the helicase family. UvrD subfamily.</text>
</comment>
<sequence length="1226" mass="141890">MSPKSTALNAISLPLNQVNLIEASAGTGKTYTIGSIYLRLLLQAGENCFSRPLNVEEILVVTFTEMATEDLKRKIRERLTAAILVFSEYYEKQDKAIFTGEHQFLAELLPYLEDVPTALRRLKLAEQNLDLASIYTIHGFCRRMLMQHAFNSGVHFNLKLLKDQSDLLKQFANEFWREHFYSQPFEIANFISKELGSPDDVLSILESDLNKDVSVATDNQQSLSLSIDEFLQKSVGERLKAVEALKVFWLKNVDKISSIIMEEITKDYPKDQLTSLSRRSYQKERLKTWIEQINEWANNPLDYEIHEILRKYFLQSSIEQKYEKPTEKTKNKKAAIPFYAPIFAELEELVEKHQPSDLLKKIILYHYRQGIQKKLLEYKANHPEKSFDDLLRLLKEALHGEGGEQLAELIRFQYPFAMIDEFQDTDALQYQIFSKIYRNETASGNVGFMMIGDPKQAIYRFRGADIFTYLKAAKEANERFNLGTNYRSSQPLVEGVNRLFDFKNAPFIYKNIEFLNVGAAKKNLVFQLNNQPEPAFRFYINDKDKSTQQDYAKACATSIQQWLKSAAENPVVFPNESKAENQTLRAENIAVLVRGYTEADLVKKELQALGIASVYLSDRGNVFESNTAKELALILQACLSVTERPILNAIATALFGLNAAEIHQIHQDEIQWQRWAEKFAEYQQIWQRQGVLPMLHHLLLAENITEKLLSRPDGERKLTDLLHLAEILQQAAALNESEAALLRWFEKQIQDNGRQEAQIRLESERQLVKIVTIHKSKGLEYDLVWLPFLGNEAKDPTKSGKQKKLFNLYYDSDEEKTLWDMQDQHLDELTEEVFAEELRLLYVALTRAKYQMAFVLPKAFDKKWNALLYVLTQGEIGRKLDLPNNWDTQPLLEKFKQLLPNDVSIELTDVLQASEPLTLNISQENLSAEIFQGEIEQDWRVTSFSGIEQTHQRKVYLNESAVKKSLIFDDAKDYDASISIENITENLTALAHDHDEMVLDFPRGTQIGTVLHRYFEKVPFAQLAEKENIEKLCQDLNLAEEQFAAVQQWFEQILSTPILPNNDLTLAQINEKQCLKELAFYLNISSHFDVAGFNRALATLHHLPSEPLQFEDIQGMVRGTMDLVFCHQDKYYLLDYKSNFLGEVLKDYDQAALKKAMSEHHYDWQYLLYVVALHRYLKTRLPHYDYNRDFGGVVYAFLRGMNCSPQSGIFFDKPDWQLIQQLEELF</sequence>
<comment type="domain">
    <text evidence="15">The N-terminal DNA-binding domain is a ssDNA-dependent ATPase and has ATP-dependent 3'-5' helicase function. This domain interacts with RecC.</text>
</comment>
<feature type="domain" description="UvrD-like helicase ATP-binding" evidence="17">
    <location>
        <begin position="2"/>
        <end position="489"/>
    </location>
</feature>
<evidence type="ECO:0000256" key="14">
    <source>
        <dbReference type="ARBA" id="ARBA00048988"/>
    </source>
</evidence>
<keyword evidence="1 15" id="KW-0540">Nuclease</keyword>
<dbReference type="Proteomes" id="UP000253823">
    <property type="component" value="Unassembled WGS sequence"/>
</dbReference>
<name>A0AAQ0H138_HAEPA</name>
<dbReference type="Gene3D" id="1.10.486.10">
    <property type="entry name" value="PCRA, domain 4"/>
    <property type="match status" value="1"/>
</dbReference>
<evidence type="ECO:0000256" key="5">
    <source>
        <dbReference type="ARBA" id="ARBA00022801"/>
    </source>
</evidence>
<evidence type="ECO:0000256" key="8">
    <source>
        <dbReference type="ARBA" id="ARBA00022840"/>
    </source>
</evidence>
<comment type="subunit">
    <text evidence="15">Heterotrimer of RecB, RecC and RecD. All subunits contribute to DNA-binding. Interacts with RecA.</text>
</comment>
<dbReference type="GO" id="GO:0009338">
    <property type="term" value="C:exodeoxyribonuclease V complex"/>
    <property type="evidence" value="ECO:0007669"/>
    <property type="project" value="TreeGrafter"/>
</dbReference>
<dbReference type="HAMAP" id="MF_01485">
    <property type="entry name" value="RecB"/>
    <property type="match status" value="1"/>
</dbReference>
<keyword evidence="7 15" id="KW-0269">Exonuclease</keyword>
<dbReference type="RefSeq" id="WP_111406430.1">
    <property type="nucleotide sequence ID" value="NZ_QEPT01000001.1"/>
</dbReference>
<comment type="function">
    <text evidence="15">A helicase/nuclease that prepares dsDNA breaks (DSB) for recombinational DNA repair. Binds to DSBs and unwinds DNA via a highly rapid and processive ATP-dependent bidirectional helicase activity. Unwinds dsDNA until it encounters a Chi (crossover hotspot instigator) sequence from the 3' direction. Cuts ssDNA a few nucleotides 3' to the Chi site. The properties and activities of the enzyme are changed at Chi. The Chi-altered holoenzyme produces a long 3'-ssDNA overhang and facilitates RecA-binding to the ssDNA for homologous DNA recombination and repair. Holoenzyme degrades any linearized DNA that is unable to undergo homologous recombination. In the holoenzyme this subunit contributes ATPase, 3'-5' helicase, exonuclease activity and loads RecA onto ssDNA.</text>
</comment>
<dbReference type="GO" id="GO:0043138">
    <property type="term" value="F:3'-5' DNA helicase activity"/>
    <property type="evidence" value="ECO:0007669"/>
    <property type="project" value="UniProtKB-UniRule"/>
</dbReference>
<dbReference type="EC" id="5.6.2.4" evidence="15"/>
<reference evidence="19 20" key="1">
    <citation type="submission" date="2018-05" db="EMBL/GenBank/DDBJ databases">
        <title>Draft Genome Sequences for a Diverse set of 7 Haemophilus Species.</title>
        <authorList>
            <person name="Nichols M."/>
            <person name="Topaz N."/>
            <person name="Wang X."/>
            <person name="Wang X."/>
            <person name="Boxrud D."/>
        </authorList>
    </citation>
    <scope>NUCLEOTIDE SEQUENCE [LARGE SCALE GENOMIC DNA]</scope>
    <source>
        <strain evidence="19 20">C2006002596</strain>
    </source>
</reference>
<dbReference type="InterPro" id="IPR027417">
    <property type="entry name" value="P-loop_NTPase"/>
</dbReference>
<keyword evidence="9 15" id="KW-0460">Magnesium</keyword>
<keyword evidence="4 15" id="KW-0227">DNA damage</keyword>
<dbReference type="EMBL" id="QEPT01000001">
    <property type="protein sequence ID" value="RDE85251.1"/>
    <property type="molecule type" value="Genomic_DNA"/>
</dbReference>
<comment type="caution">
    <text evidence="19">The sequence shown here is derived from an EMBL/GenBank/DDBJ whole genome shotgun (WGS) entry which is preliminary data.</text>
</comment>
<dbReference type="PROSITE" id="PS51198">
    <property type="entry name" value="UVRD_HELICASE_ATP_BIND"/>
    <property type="match status" value="1"/>
</dbReference>
<keyword evidence="2 15" id="KW-0479">Metal-binding</keyword>
<dbReference type="Gene3D" id="3.90.320.10">
    <property type="match status" value="1"/>
</dbReference>
<keyword evidence="5 15" id="KW-0378">Hydrolase</keyword>
<dbReference type="InterPro" id="IPR000212">
    <property type="entry name" value="DNA_helicase_UvrD/REP"/>
</dbReference>
<dbReference type="InterPro" id="IPR014017">
    <property type="entry name" value="DNA_helicase_UvrD-like_C"/>
</dbReference>
<dbReference type="PROSITE" id="PS51217">
    <property type="entry name" value="UVRD_HELICASE_CTER"/>
    <property type="match status" value="1"/>
</dbReference>
<comment type="catalytic activity">
    <reaction evidence="13 15">
        <text>Couples ATP hydrolysis with the unwinding of duplex DNA by translocating in the 3'-5' direction.</text>
        <dbReference type="EC" id="5.6.2.4"/>
    </reaction>
</comment>
<keyword evidence="11 15" id="KW-0234">DNA repair</keyword>
<evidence type="ECO:0000256" key="2">
    <source>
        <dbReference type="ARBA" id="ARBA00022723"/>
    </source>
</evidence>
<feature type="region of interest" description="Nuclease activity, interacts with RecD and RecA" evidence="15">
    <location>
        <begin position="938"/>
        <end position="1226"/>
    </location>
</feature>
<evidence type="ECO:0000313" key="20">
    <source>
        <dbReference type="Proteomes" id="UP000253823"/>
    </source>
</evidence>
<dbReference type="GO" id="GO:0003677">
    <property type="term" value="F:DNA binding"/>
    <property type="evidence" value="ECO:0007669"/>
    <property type="project" value="UniProtKB-UniRule"/>
</dbReference>
<evidence type="ECO:0000256" key="1">
    <source>
        <dbReference type="ARBA" id="ARBA00022722"/>
    </source>
</evidence>
<dbReference type="GO" id="GO:0005524">
    <property type="term" value="F:ATP binding"/>
    <property type="evidence" value="ECO:0007669"/>
    <property type="project" value="UniProtKB-UniRule"/>
</dbReference>
<dbReference type="Pfam" id="PF13361">
    <property type="entry name" value="UvrD_C"/>
    <property type="match status" value="1"/>
</dbReference>
<dbReference type="InterPro" id="IPR004586">
    <property type="entry name" value="RecB"/>
</dbReference>
<gene>
    <name evidence="15 19" type="primary">recB</name>
    <name evidence="19" type="ORF">DPV95_00190</name>
</gene>
<feature type="binding site" evidence="15">
    <location>
        <position position="1122"/>
    </location>
    <ligand>
        <name>Mg(2+)</name>
        <dbReference type="ChEBI" id="CHEBI:18420"/>
    </ligand>
</feature>
<evidence type="ECO:0000259" key="17">
    <source>
        <dbReference type="PROSITE" id="PS51198"/>
    </source>
</evidence>
<dbReference type="PANTHER" id="PTHR11070:SF23">
    <property type="entry name" value="RECBCD ENZYME SUBUNIT RECB"/>
    <property type="match status" value="1"/>
</dbReference>
<dbReference type="GO" id="GO:0000287">
    <property type="term" value="F:magnesium ion binding"/>
    <property type="evidence" value="ECO:0007669"/>
    <property type="project" value="UniProtKB-UniRule"/>
</dbReference>
<dbReference type="SUPFAM" id="SSF52980">
    <property type="entry name" value="Restriction endonuclease-like"/>
    <property type="match status" value="1"/>
</dbReference>
<dbReference type="GO" id="GO:0008854">
    <property type="term" value="F:exodeoxyribonuclease V activity"/>
    <property type="evidence" value="ECO:0007669"/>
    <property type="project" value="UniProtKB-EC"/>
</dbReference>
<evidence type="ECO:0000256" key="4">
    <source>
        <dbReference type="ARBA" id="ARBA00022763"/>
    </source>
</evidence>
<keyword evidence="12 15" id="KW-0413">Isomerase</keyword>
<comment type="catalytic activity">
    <reaction evidence="15">
        <text>Exonucleolytic cleavage (in the presence of ATP) in either 5'- to 3'- or 3'- to 5'-direction to yield 5'-phosphooligonucleotides.</text>
        <dbReference type="EC" id="3.1.11.5"/>
    </reaction>
</comment>
<feature type="domain" description="UvrD-like helicase C-terminal" evidence="18">
    <location>
        <begin position="503"/>
        <end position="778"/>
    </location>
</feature>
<dbReference type="Gene3D" id="3.40.50.300">
    <property type="entry name" value="P-loop containing nucleotide triphosphate hydrolases"/>
    <property type="match status" value="2"/>
</dbReference>
<dbReference type="Pfam" id="PF00580">
    <property type="entry name" value="UvrD-helicase"/>
    <property type="match status" value="1"/>
</dbReference>
<comment type="domain">
    <text evidence="15">The C-terminal domain has nuclease activity and interacts with RecD. It interacts with RecA, facilitating its loading onto ssDNA.</text>
</comment>
<dbReference type="Gene3D" id="1.10.3170.10">
    <property type="entry name" value="Recbcd, chain B, domain 2"/>
    <property type="match status" value="1"/>
</dbReference>
<dbReference type="InterPro" id="IPR014016">
    <property type="entry name" value="UvrD-like_ATP-bd"/>
</dbReference>
<evidence type="ECO:0000256" key="16">
    <source>
        <dbReference type="PROSITE-ProRule" id="PRU00560"/>
    </source>
</evidence>
<keyword evidence="6 15" id="KW-0347">Helicase</keyword>
<feature type="binding site" evidence="15">
    <location>
        <position position="1012"/>
    </location>
    <ligand>
        <name>Mg(2+)</name>
        <dbReference type="ChEBI" id="CHEBI:18420"/>
    </ligand>
</feature>
<feature type="binding site" evidence="16">
    <location>
        <begin position="23"/>
        <end position="30"/>
    </location>
    <ligand>
        <name>ATP</name>
        <dbReference type="ChEBI" id="CHEBI:30616"/>
    </ligand>
</feature>